<feature type="transmembrane region" description="Helical" evidence="10">
    <location>
        <begin position="82"/>
        <end position="109"/>
    </location>
</feature>
<comment type="subcellular location">
    <subcellularLocation>
        <location evidence="1">Cell inner membrane</location>
        <topology evidence="1">Multi-pass membrane protein</topology>
    </subcellularLocation>
</comment>
<gene>
    <name evidence="13" type="ORF">AAIA72_01945</name>
</gene>
<dbReference type="InterPro" id="IPR032523">
    <property type="entry name" value="CcmF_C"/>
</dbReference>
<dbReference type="EMBL" id="CP154858">
    <property type="protein sequence ID" value="XDT72770.1"/>
    <property type="molecule type" value="Genomic_DNA"/>
</dbReference>
<dbReference type="Pfam" id="PF16327">
    <property type="entry name" value="CcmF_C"/>
    <property type="match status" value="1"/>
</dbReference>
<dbReference type="PRINTS" id="PR01411">
    <property type="entry name" value="CCMFBIOGNSIS"/>
</dbReference>
<dbReference type="InterPro" id="IPR003568">
    <property type="entry name" value="Cyt_c_biogenesis_CcmF"/>
</dbReference>
<keyword evidence="8 10" id="KW-0472">Membrane</keyword>
<feature type="transmembrane region" description="Helical" evidence="10">
    <location>
        <begin position="275"/>
        <end position="294"/>
    </location>
</feature>
<comment type="similarity">
    <text evidence="2">Belongs to the CcmF/CycK/Ccl1/NrfE/CcsA family.</text>
</comment>
<feature type="transmembrane region" description="Helical" evidence="10">
    <location>
        <begin position="489"/>
        <end position="509"/>
    </location>
</feature>
<dbReference type="GO" id="GO:0015232">
    <property type="term" value="F:heme transmembrane transporter activity"/>
    <property type="evidence" value="ECO:0007669"/>
    <property type="project" value="InterPro"/>
</dbReference>
<feature type="transmembrane region" description="Helical" evidence="10">
    <location>
        <begin position="314"/>
        <end position="332"/>
    </location>
</feature>
<dbReference type="Pfam" id="PF01578">
    <property type="entry name" value="Cytochrom_C_asm"/>
    <property type="match status" value="1"/>
</dbReference>
<reference evidence="13" key="1">
    <citation type="submission" date="2024-05" db="EMBL/GenBank/DDBJ databases">
        <title>Genome sequencing of novel strain.</title>
        <authorList>
            <person name="Ganbat D."/>
            <person name="Ganbat S."/>
            <person name="Lee S.-J."/>
        </authorList>
    </citation>
    <scope>NUCLEOTIDE SEQUENCE</scope>
    <source>
        <strain evidence="13">SMD15-11</strain>
    </source>
</reference>
<feature type="transmembrane region" description="Helical" evidence="10">
    <location>
        <begin position="178"/>
        <end position="198"/>
    </location>
</feature>
<dbReference type="PANTHER" id="PTHR43653">
    <property type="entry name" value="CYTOCHROME C ASSEMBLY PROTEIN-RELATED"/>
    <property type="match status" value="1"/>
</dbReference>
<feature type="domain" description="Cytochrome c-type biogenesis protein CcmF C-terminal" evidence="12">
    <location>
        <begin position="316"/>
        <end position="636"/>
    </location>
</feature>
<dbReference type="GO" id="GO:0005886">
    <property type="term" value="C:plasma membrane"/>
    <property type="evidence" value="ECO:0007669"/>
    <property type="project" value="UniProtKB-SubCell"/>
</dbReference>
<evidence type="ECO:0000256" key="10">
    <source>
        <dbReference type="SAM" id="Phobius"/>
    </source>
</evidence>
<feature type="transmembrane region" description="Helical" evidence="10">
    <location>
        <begin position="250"/>
        <end position="266"/>
    </location>
</feature>
<evidence type="ECO:0000256" key="2">
    <source>
        <dbReference type="ARBA" id="ARBA00009186"/>
    </source>
</evidence>
<accession>A0AB39UY30</accession>
<evidence type="ECO:0000256" key="6">
    <source>
        <dbReference type="ARBA" id="ARBA00022748"/>
    </source>
</evidence>
<evidence type="ECO:0000256" key="8">
    <source>
        <dbReference type="ARBA" id="ARBA00023136"/>
    </source>
</evidence>
<evidence type="ECO:0000256" key="7">
    <source>
        <dbReference type="ARBA" id="ARBA00022989"/>
    </source>
</evidence>
<dbReference type="PANTHER" id="PTHR43653:SF1">
    <property type="entry name" value="CYTOCHROME C-TYPE BIOGENESIS PROTEIN CCMF"/>
    <property type="match status" value="1"/>
</dbReference>
<feature type="domain" description="Cytochrome c assembly protein" evidence="11">
    <location>
        <begin position="89"/>
        <end position="296"/>
    </location>
</feature>
<proteinExistence type="inferred from homology"/>
<feature type="transmembrane region" description="Helical" evidence="10">
    <location>
        <begin position="449"/>
        <end position="469"/>
    </location>
</feature>
<sequence>MIPELGHYSLVLALALAVLLAVIPMTGALMKDGLWMRFGRPLAYTQLLALATAFAALTWAFLTDDFTVQYVAKNSNSLMPWYYKFSAVWGGHEGSLLLWILILGGWTAAVARFSRALPDEMVARVLSVMGMVGVGFQSFILLTSNPFNRYLPNAPQDGADLNPLLQDIGLIMHPPMLYMGYVGFSVSFAFALAALMGGKLDAAWARWSRPWTTVAWVFLTLGIALGSWWAYYELGWGGWWFWDPVENASFMPWLAGTALVHSLAATEKRGVFKSWTVLLAIFAFSLSLLGTFLVRSGVLTSVHAFASDPERGRFVLMLLAITIGGSLLLYALRAPVVRSQIRFTERSREVFMLVNNILLLVATLTVLGGTLFPLIAEAMGQQVSVGPPYFNTMFALIVPVLVLFMGVGLFSHWKDTRPGQLSRRIPLLAGVAVPAGVFLPMAYGEWHWTAGLGVFIASWLITAQLWDAWEKASGKAGLIRGIRRLSRSYKGMVLAHLGLAMTILGVAIVSNYTEEKDVRVDKGVKVELAGLSFVFKGLEKVEGPNYLSDMGHFEVYDGDKLISRLNPEKRRYLASGQVMTEADIDAGLFRDIYVAMGEPLEGTAWAARLQYKPLVRFLWLGGLLMAAGGVLAISDRRYRIRVKARSAAAGKPEAPAVPSPAVDA</sequence>
<dbReference type="NCBIfam" id="NF007691">
    <property type="entry name" value="PRK10369.1"/>
    <property type="match status" value="1"/>
</dbReference>
<keyword evidence="4" id="KW-0997">Cell inner membrane</keyword>
<evidence type="ECO:0000259" key="12">
    <source>
        <dbReference type="Pfam" id="PF16327"/>
    </source>
</evidence>
<dbReference type="InterPro" id="IPR002541">
    <property type="entry name" value="Cyt_c_assembly"/>
</dbReference>
<keyword evidence="7 10" id="KW-1133">Transmembrane helix</keyword>
<dbReference type="AlphaFoldDB" id="A0AB39UY30"/>
<organism evidence="13">
    <name type="scientific">Thermohahella caldifontis</name>
    <dbReference type="NCBI Taxonomy" id="3142973"/>
    <lineage>
        <taxon>Bacteria</taxon>
        <taxon>Pseudomonadati</taxon>
        <taxon>Pseudomonadota</taxon>
        <taxon>Gammaproteobacteria</taxon>
        <taxon>Oceanospirillales</taxon>
        <taxon>Hahellaceae</taxon>
        <taxon>Thermohahella</taxon>
    </lineage>
</organism>
<name>A0AB39UY30_9GAMM</name>
<evidence type="ECO:0000256" key="4">
    <source>
        <dbReference type="ARBA" id="ARBA00022519"/>
    </source>
</evidence>
<dbReference type="RefSeq" id="WP_369601774.1">
    <property type="nucleotide sequence ID" value="NZ_CP154858.1"/>
</dbReference>
<comment type="function">
    <text evidence="9">Required for the biogenesis of c-type cytochromes. Possible subunit of a heme lyase.</text>
</comment>
<evidence type="ECO:0000256" key="3">
    <source>
        <dbReference type="ARBA" id="ARBA00022475"/>
    </source>
</evidence>
<feature type="transmembrane region" description="Helical" evidence="10">
    <location>
        <begin position="388"/>
        <end position="413"/>
    </location>
</feature>
<feature type="transmembrane region" description="Helical" evidence="10">
    <location>
        <begin position="6"/>
        <end position="30"/>
    </location>
</feature>
<feature type="transmembrane region" description="Helical" evidence="10">
    <location>
        <begin position="614"/>
        <end position="633"/>
    </location>
</feature>
<dbReference type="NCBIfam" id="TIGR00353">
    <property type="entry name" value="nrfE"/>
    <property type="match status" value="1"/>
</dbReference>
<protein>
    <submittedName>
        <fullName evidence="13">Heme lyase CcmF/NrfE family subunit</fullName>
    </submittedName>
</protein>
<evidence type="ECO:0000259" key="11">
    <source>
        <dbReference type="Pfam" id="PF01578"/>
    </source>
</evidence>
<evidence type="ECO:0000256" key="9">
    <source>
        <dbReference type="ARBA" id="ARBA00037230"/>
    </source>
</evidence>
<dbReference type="GO" id="GO:0017004">
    <property type="term" value="P:cytochrome complex assembly"/>
    <property type="evidence" value="ECO:0007669"/>
    <property type="project" value="UniProtKB-KW"/>
</dbReference>
<keyword evidence="6" id="KW-0201">Cytochrome c-type biogenesis</keyword>
<feature type="transmembrane region" description="Helical" evidence="10">
    <location>
        <begin position="210"/>
        <end position="230"/>
    </location>
</feature>
<keyword evidence="3" id="KW-1003">Cell membrane</keyword>
<evidence type="ECO:0000256" key="1">
    <source>
        <dbReference type="ARBA" id="ARBA00004429"/>
    </source>
</evidence>
<dbReference type="InterPro" id="IPR003567">
    <property type="entry name" value="Cyt_c_biogenesis"/>
</dbReference>
<keyword evidence="13" id="KW-0456">Lyase</keyword>
<dbReference type="KEGG" id="tcd:AAIA72_01945"/>
<feature type="transmembrane region" description="Helical" evidence="10">
    <location>
        <begin position="121"/>
        <end position="142"/>
    </location>
</feature>
<dbReference type="PRINTS" id="PR01410">
    <property type="entry name" value="CCBIOGENESIS"/>
</dbReference>
<keyword evidence="5 10" id="KW-0812">Transmembrane</keyword>
<dbReference type="GO" id="GO:0016829">
    <property type="term" value="F:lyase activity"/>
    <property type="evidence" value="ECO:0007669"/>
    <property type="project" value="UniProtKB-KW"/>
</dbReference>
<evidence type="ECO:0000256" key="5">
    <source>
        <dbReference type="ARBA" id="ARBA00022692"/>
    </source>
</evidence>
<evidence type="ECO:0000313" key="13">
    <source>
        <dbReference type="EMBL" id="XDT72770.1"/>
    </source>
</evidence>
<feature type="transmembrane region" description="Helical" evidence="10">
    <location>
        <begin position="42"/>
        <end position="62"/>
    </location>
</feature>
<feature type="transmembrane region" description="Helical" evidence="10">
    <location>
        <begin position="425"/>
        <end position="443"/>
    </location>
</feature>
<dbReference type="GO" id="GO:0020037">
    <property type="term" value="F:heme binding"/>
    <property type="evidence" value="ECO:0007669"/>
    <property type="project" value="InterPro"/>
</dbReference>
<feature type="transmembrane region" description="Helical" evidence="10">
    <location>
        <begin position="353"/>
        <end position="376"/>
    </location>
</feature>